<evidence type="ECO:0000313" key="2">
    <source>
        <dbReference type="Proteomes" id="UP000887116"/>
    </source>
</evidence>
<keyword evidence="2" id="KW-1185">Reference proteome</keyword>
<dbReference type="AlphaFoldDB" id="A0A8X6GSY9"/>
<protein>
    <submittedName>
        <fullName evidence="1">Uncharacterized protein</fullName>
    </submittedName>
</protein>
<organism evidence="1 2">
    <name type="scientific">Trichonephila clavata</name>
    <name type="common">Joro spider</name>
    <name type="synonym">Nephila clavata</name>
    <dbReference type="NCBI Taxonomy" id="2740835"/>
    <lineage>
        <taxon>Eukaryota</taxon>
        <taxon>Metazoa</taxon>
        <taxon>Ecdysozoa</taxon>
        <taxon>Arthropoda</taxon>
        <taxon>Chelicerata</taxon>
        <taxon>Arachnida</taxon>
        <taxon>Araneae</taxon>
        <taxon>Araneomorphae</taxon>
        <taxon>Entelegynae</taxon>
        <taxon>Araneoidea</taxon>
        <taxon>Nephilidae</taxon>
        <taxon>Trichonephila</taxon>
    </lineage>
</organism>
<comment type="caution">
    <text evidence="1">The sequence shown here is derived from an EMBL/GenBank/DDBJ whole genome shotgun (WGS) entry which is preliminary data.</text>
</comment>
<proteinExistence type="predicted"/>
<dbReference type="Proteomes" id="UP000887116">
    <property type="component" value="Unassembled WGS sequence"/>
</dbReference>
<accession>A0A8X6GSY9</accession>
<dbReference type="OrthoDB" id="6432962at2759"/>
<name>A0A8X6GSY9_TRICU</name>
<reference evidence="1" key="1">
    <citation type="submission" date="2020-07" db="EMBL/GenBank/DDBJ databases">
        <title>Multicomponent nature underlies the extraordinary mechanical properties of spider dragline silk.</title>
        <authorList>
            <person name="Kono N."/>
            <person name="Nakamura H."/>
            <person name="Mori M."/>
            <person name="Yoshida Y."/>
            <person name="Ohtoshi R."/>
            <person name="Malay A.D."/>
            <person name="Moran D.A.P."/>
            <person name="Tomita M."/>
            <person name="Numata K."/>
            <person name="Arakawa K."/>
        </authorList>
    </citation>
    <scope>NUCLEOTIDE SEQUENCE</scope>
</reference>
<sequence length="158" mass="18228">MTIKAHQNKIYFNYNPVTKRVRVTVKNKAKVILEDGLAQVIGFNPCKIESSDSSKEHMIESPFVADPWVNYRVLLLYSDIAELQIIGDVLVPLLRIVNVTGHDGEIVCVKYDQPHYVHVSRKQIDSLEIVIRSHTGELIPFERGRSYVKLHFRQKYLP</sequence>
<evidence type="ECO:0000313" key="1">
    <source>
        <dbReference type="EMBL" id="GFR10573.1"/>
    </source>
</evidence>
<gene>
    <name evidence="1" type="primary">AVEN_234000_1</name>
    <name evidence="1" type="ORF">TNCT_174231</name>
</gene>
<dbReference type="EMBL" id="BMAO01016700">
    <property type="protein sequence ID" value="GFR10573.1"/>
    <property type="molecule type" value="Genomic_DNA"/>
</dbReference>